<keyword evidence="1" id="KW-0378">Hydrolase</keyword>
<dbReference type="Proteomes" id="UP000316747">
    <property type="component" value="Unassembled WGS sequence"/>
</dbReference>
<evidence type="ECO:0000313" key="1">
    <source>
        <dbReference type="EMBL" id="TQM61745.1"/>
    </source>
</evidence>
<keyword evidence="2" id="KW-1185">Reference proteome</keyword>
<organism evidence="1 2">
    <name type="scientific">Humibacillus xanthopallidus</name>
    <dbReference type="NCBI Taxonomy" id="412689"/>
    <lineage>
        <taxon>Bacteria</taxon>
        <taxon>Bacillati</taxon>
        <taxon>Actinomycetota</taxon>
        <taxon>Actinomycetes</taxon>
        <taxon>Micrococcales</taxon>
        <taxon>Intrasporangiaceae</taxon>
        <taxon>Humibacillus</taxon>
    </lineage>
</organism>
<gene>
    <name evidence="1" type="ORF">FBY41_1758</name>
</gene>
<dbReference type="GO" id="GO:0004519">
    <property type="term" value="F:endonuclease activity"/>
    <property type="evidence" value="ECO:0007669"/>
    <property type="project" value="UniProtKB-KW"/>
</dbReference>
<evidence type="ECO:0000313" key="2">
    <source>
        <dbReference type="Proteomes" id="UP000316747"/>
    </source>
</evidence>
<dbReference type="Pfam" id="PF10117">
    <property type="entry name" value="McrBC"/>
    <property type="match status" value="1"/>
</dbReference>
<dbReference type="OrthoDB" id="5148566at2"/>
<dbReference type="AlphaFoldDB" id="A0A543HTT2"/>
<name>A0A543HTT2_9MICO</name>
<dbReference type="PANTHER" id="PTHR38733:SF1">
    <property type="entry name" value="TYPE IV METHYL-DIRECTED RESTRICTION ENZYME ECOKMCRBC"/>
    <property type="match status" value="1"/>
</dbReference>
<proteinExistence type="predicted"/>
<protein>
    <submittedName>
        <fullName evidence="1">5-methylcytosine-specific restriction endonuclease McrBC regulatory subunit McrC</fullName>
    </submittedName>
</protein>
<sequence length="438" mass="47106">MADAVIASPRIELQEYGAPVVCEVADLDLHALAEANKRWGRALGLRGDPIQVEDIGDGLVRLRAEAVTGVVRVGDTDIEIAPKFLSTADGSWQTVLWRILTVVEGGHVDDTLTTAHELASLSMPDLLAEMFLASYGKGAARGLPRGYLTEQATGTALRGSLDISRLGDWVARPWELPYVADHLTDDTPLARLLHWAAACLAATVKAPGRARAVREIAAGLAHVGRQPPHLLDAQRITLGIQHQGLEAARVVGLLLLEGAGVHHASGDHALSGFLWNSDVIYENYVYWLCQRAASRRGERVNKGAIRFGEVIAGEGSKLETTPDVVFRDVQGRAVAVTDSKYKRLGTRPKAPDTYQVLTAGHVLGCQRVSLTYPVAADRAPTVWRLSSALGGSDIELAALPLNLMSLALQAGHQSLINTISDWLASDMFSETTVHESGR</sequence>
<dbReference type="InterPro" id="IPR019292">
    <property type="entry name" value="McrC"/>
</dbReference>
<keyword evidence="1" id="KW-0255">Endonuclease</keyword>
<accession>A0A543HTT2</accession>
<comment type="caution">
    <text evidence="1">The sequence shown here is derived from an EMBL/GenBank/DDBJ whole genome shotgun (WGS) entry which is preliminary data.</text>
</comment>
<keyword evidence="1" id="KW-0540">Nuclease</keyword>
<dbReference type="PANTHER" id="PTHR38733">
    <property type="entry name" value="PROTEIN MCRC"/>
    <property type="match status" value="1"/>
</dbReference>
<dbReference type="EMBL" id="VFPM01000002">
    <property type="protein sequence ID" value="TQM61745.1"/>
    <property type="molecule type" value="Genomic_DNA"/>
</dbReference>
<dbReference type="RefSeq" id="WP_141843574.1">
    <property type="nucleotide sequence ID" value="NZ_VFPM01000002.1"/>
</dbReference>
<reference evidence="1 2" key="1">
    <citation type="submission" date="2019-06" db="EMBL/GenBank/DDBJ databases">
        <title>Genome sequencing of plant associated microbes to promote plant fitness in Sorghum bicolor and Oryza sativa.</title>
        <authorList>
            <person name="Coleman-Derr D."/>
        </authorList>
    </citation>
    <scope>NUCLEOTIDE SEQUENCE [LARGE SCALE GENOMIC DNA]</scope>
    <source>
        <strain evidence="1 2">KV-663</strain>
    </source>
</reference>